<proteinExistence type="predicted"/>
<evidence type="ECO:0000313" key="1">
    <source>
        <dbReference type="EMBL" id="KAB0340417.1"/>
    </source>
</evidence>
<feature type="non-terminal residue" evidence="1">
    <location>
        <position position="1"/>
    </location>
</feature>
<protein>
    <submittedName>
        <fullName evidence="1">Uncharacterized protein</fullName>
    </submittedName>
</protein>
<keyword evidence="2" id="KW-1185">Reference proteome</keyword>
<feature type="non-terminal residue" evidence="1">
    <location>
        <position position="63"/>
    </location>
</feature>
<accession>A0A5N3UUD8</accession>
<sequence>GGTVGAILTWPLEVVKTWLQSSSVALSTSEVQLILAGASVNRVVSPGPLHCLNVGIPLGPILI</sequence>
<dbReference type="Proteomes" id="UP000326458">
    <property type="component" value="Unassembled WGS sequence"/>
</dbReference>
<dbReference type="AlphaFoldDB" id="A0A5N3UUD8"/>
<name>A0A5N3UUD8_MUNMU</name>
<evidence type="ECO:0000313" key="2">
    <source>
        <dbReference type="Proteomes" id="UP000326458"/>
    </source>
</evidence>
<dbReference type="EMBL" id="VCEA01000297">
    <property type="protein sequence ID" value="KAB0340417.1"/>
    <property type="molecule type" value="Genomic_DNA"/>
</dbReference>
<reference evidence="1 2" key="1">
    <citation type="submission" date="2019-06" db="EMBL/GenBank/DDBJ databases">
        <title>Discovery of a novel chromosome fission-fusion reversal in muntjac.</title>
        <authorList>
            <person name="Mudd A.B."/>
            <person name="Bredeson J.V."/>
            <person name="Baum R."/>
            <person name="Hockemeyer D."/>
            <person name="Rokhsar D.S."/>
        </authorList>
    </citation>
    <scope>NUCLEOTIDE SEQUENCE [LARGE SCALE GENOMIC DNA]</scope>
    <source>
        <strain evidence="1">UTSW_UCB_Mm</strain>
        <tissue evidence="1">Fibroblast cell line</tissue>
    </source>
</reference>
<comment type="caution">
    <text evidence="1">The sequence shown here is derived from an EMBL/GenBank/DDBJ whole genome shotgun (WGS) entry which is preliminary data.</text>
</comment>
<organism evidence="1 2">
    <name type="scientific">Muntiacus muntjak</name>
    <name type="common">Barking deer</name>
    <name type="synonym">Indian muntjac</name>
    <dbReference type="NCBI Taxonomy" id="9888"/>
    <lineage>
        <taxon>Eukaryota</taxon>
        <taxon>Metazoa</taxon>
        <taxon>Chordata</taxon>
        <taxon>Craniata</taxon>
        <taxon>Vertebrata</taxon>
        <taxon>Euteleostomi</taxon>
        <taxon>Mammalia</taxon>
        <taxon>Eutheria</taxon>
        <taxon>Laurasiatheria</taxon>
        <taxon>Artiodactyla</taxon>
        <taxon>Ruminantia</taxon>
        <taxon>Pecora</taxon>
        <taxon>Cervidae</taxon>
        <taxon>Muntiacinae</taxon>
        <taxon>Muntiacus</taxon>
    </lineage>
</organism>
<gene>
    <name evidence="1" type="ORF">FD754_023148</name>
</gene>